<name>A0A0G0HP72_9BACT</name>
<gene>
    <name evidence="3" type="ORF">US62_C0020G0006</name>
</gene>
<dbReference type="InterPro" id="IPR011051">
    <property type="entry name" value="RmlC_Cupin_sf"/>
</dbReference>
<evidence type="ECO:0000313" key="4">
    <source>
        <dbReference type="Proteomes" id="UP000034603"/>
    </source>
</evidence>
<protein>
    <recommendedName>
        <fullName evidence="2">Cupin type-2 domain-containing protein</fullName>
    </recommendedName>
</protein>
<dbReference type="InterPro" id="IPR013096">
    <property type="entry name" value="Cupin_2"/>
</dbReference>
<dbReference type="Pfam" id="PF07883">
    <property type="entry name" value="Cupin_2"/>
    <property type="match status" value="1"/>
</dbReference>
<organism evidence="3 4">
    <name type="scientific">Candidatus Woesebacteria bacterium GW2011_GWA1_37_8</name>
    <dbReference type="NCBI Taxonomy" id="1618546"/>
    <lineage>
        <taxon>Bacteria</taxon>
        <taxon>Candidatus Woeseibacteriota</taxon>
    </lineage>
</organism>
<feature type="domain" description="Cupin type-2" evidence="2">
    <location>
        <begin position="32"/>
        <end position="102"/>
    </location>
</feature>
<sequence>MSSFHTNIEDDTKKNSNFRKVLYTGKHLQLVVMSLKPGEEIGMEVHDSVDQFFRVEEGLAKFFIDGEEIEAGQENVVIVPAGSAHNVVNALPDADLKLYTVYAPPNHPDGTVHATKEEAETAEKTEHHN</sequence>
<dbReference type="PATRIC" id="fig|1618546.3.peg.577"/>
<evidence type="ECO:0000313" key="3">
    <source>
        <dbReference type="EMBL" id="KKQ44953.1"/>
    </source>
</evidence>
<dbReference type="InterPro" id="IPR052538">
    <property type="entry name" value="Flavonoid_dioxygenase-like"/>
</dbReference>
<dbReference type="AlphaFoldDB" id="A0A0G0HP72"/>
<feature type="region of interest" description="Disordered" evidence="1">
    <location>
        <begin position="106"/>
        <end position="129"/>
    </location>
</feature>
<proteinExistence type="predicted"/>
<accession>A0A0G0HP72</accession>
<reference evidence="3 4" key="1">
    <citation type="journal article" date="2015" name="Nature">
        <title>rRNA introns, odd ribosomes, and small enigmatic genomes across a large radiation of phyla.</title>
        <authorList>
            <person name="Brown C.T."/>
            <person name="Hug L.A."/>
            <person name="Thomas B.C."/>
            <person name="Sharon I."/>
            <person name="Castelle C.J."/>
            <person name="Singh A."/>
            <person name="Wilkins M.J."/>
            <person name="Williams K.H."/>
            <person name="Banfield J.F."/>
        </authorList>
    </citation>
    <scope>NUCLEOTIDE SEQUENCE [LARGE SCALE GENOMIC DNA]</scope>
</reference>
<dbReference type="InterPro" id="IPR014710">
    <property type="entry name" value="RmlC-like_jellyroll"/>
</dbReference>
<dbReference type="CDD" id="cd02223">
    <property type="entry name" value="cupin_Bh2720-like"/>
    <property type="match status" value="1"/>
</dbReference>
<feature type="compositionally biased region" description="Basic and acidic residues" evidence="1">
    <location>
        <begin position="114"/>
        <end position="129"/>
    </location>
</feature>
<dbReference type="EMBL" id="LBTR01000020">
    <property type="protein sequence ID" value="KKQ44953.1"/>
    <property type="molecule type" value="Genomic_DNA"/>
</dbReference>
<comment type="caution">
    <text evidence="3">The sequence shown here is derived from an EMBL/GenBank/DDBJ whole genome shotgun (WGS) entry which is preliminary data.</text>
</comment>
<dbReference type="Gene3D" id="2.60.120.10">
    <property type="entry name" value="Jelly Rolls"/>
    <property type="match status" value="1"/>
</dbReference>
<dbReference type="PANTHER" id="PTHR43346">
    <property type="entry name" value="LIGAND BINDING DOMAIN PROTEIN, PUTATIVE (AFU_ORTHOLOGUE AFUA_6G14370)-RELATED"/>
    <property type="match status" value="1"/>
</dbReference>
<dbReference type="PANTHER" id="PTHR43346:SF1">
    <property type="entry name" value="QUERCETIN 2,3-DIOXYGENASE-RELATED"/>
    <property type="match status" value="1"/>
</dbReference>
<evidence type="ECO:0000259" key="2">
    <source>
        <dbReference type="Pfam" id="PF07883"/>
    </source>
</evidence>
<evidence type="ECO:0000256" key="1">
    <source>
        <dbReference type="SAM" id="MobiDB-lite"/>
    </source>
</evidence>
<dbReference type="SUPFAM" id="SSF51182">
    <property type="entry name" value="RmlC-like cupins"/>
    <property type="match status" value="1"/>
</dbReference>
<dbReference type="Proteomes" id="UP000034603">
    <property type="component" value="Unassembled WGS sequence"/>
</dbReference>